<dbReference type="NCBIfam" id="TIGR01379">
    <property type="entry name" value="thiL"/>
    <property type="match status" value="1"/>
</dbReference>
<evidence type="ECO:0000256" key="1">
    <source>
        <dbReference type="HAMAP-Rule" id="MF_02128"/>
    </source>
</evidence>
<keyword evidence="1 3" id="KW-0418">Kinase</keyword>
<feature type="binding site" evidence="1">
    <location>
        <position position="229"/>
    </location>
    <ligand>
        <name>Mg(2+)</name>
        <dbReference type="ChEBI" id="CHEBI:18420"/>
        <label>5</label>
    </ligand>
</feature>
<feature type="binding site" evidence="1">
    <location>
        <position position="61"/>
    </location>
    <ligand>
        <name>substrate</name>
    </ligand>
</feature>
<keyword evidence="1" id="KW-0479">Metal-binding</keyword>
<feature type="binding site" evidence="1">
    <location>
        <position position="54"/>
    </location>
    <ligand>
        <name>Mg(2+)</name>
        <dbReference type="ChEBI" id="CHEBI:18420"/>
        <label>1</label>
    </ligand>
</feature>
<keyword evidence="1" id="KW-0784">Thiamine biosynthesis</keyword>
<keyword evidence="1" id="KW-0547">Nucleotide-binding</keyword>
<reference evidence="3 4" key="1">
    <citation type="submission" date="2017-09" db="EMBL/GenBank/DDBJ databases">
        <title>Draft Genome Sequence of Corynebacterium accolens AH4003.</title>
        <authorList>
            <person name="Chen Y."/>
            <person name="Oosthuysen W.F."/>
            <person name="Kelley S."/>
            <person name="Horswill A."/>
        </authorList>
    </citation>
    <scope>NUCLEOTIDE SEQUENCE [LARGE SCALE GENOMIC DNA]</scope>
    <source>
        <strain evidence="3 4">AH4003</strain>
    </source>
</reference>
<dbReference type="EC" id="2.7.4.16" evidence="1"/>
<comment type="pathway">
    <text evidence="1">Cofactor biosynthesis; thiamine diphosphate biosynthesis; thiamine diphosphate from thiamine phosphate: step 1/1.</text>
</comment>
<keyword evidence="1" id="KW-0460">Magnesium</keyword>
<sequence length="323" mass="33896">MRKAIVHLSHTLGQAGEQHVIGEIVAAAPSALNGDDAAVMFPDPPNSRTVACTDMMVEGRHFRRDWSTPMEVGQKAILRNFADIEAMGARPTAALLAIAAPTETHVSFVRGIAEGIAQRCALYNAELVGGDLTRGSQLVITVTAIGTLGGSQPPLTLDGARAGQKLVSHGKIGYSAAGLALLQEYGRDLPPELSELWPLIDAHCNPSLKPGRGVIARATGATAMTDNSDGLVPDIAVVAKRSNVHIDLHSTAIAPDALLTEAGVVLGVDPWEWVLTGGEDHTLVATTNKEAPSGFRVIGTVNRGTGLTVDGKKPRYDAGWQSF</sequence>
<dbReference type="Pfam" id="PF00586">
    <property type="entry name" value="AIRS"/>
    <property type="match status" value="1"/>
</dbReference>
<comment type="miscellaneous">
    <text evidence="1">Reaction mechanism of ThiL seems to utilize a direct, inline transfer of the gamma-phosphate of ATP to TMP rather than a phosphorylated enzyme intermediate.</text>
</comment>
<dbReference type="PANTHER" id="PTHR30270">
    <property type="entry name" value="THIAMINE-MONOPHOSPHATE KINASE"/>
    <property type="match status" value="1"/>
</dbReference>
<dbReference type="InterPro" id="IPR016188">
    <property type="entry name" value="PurM-like_N"/>
</dbReference>
<dbReference type="InterPro" id="IPR036921">
    <property type="entry name" value="PurM-like_N_sf"/>
</dbReference>
<keyword evidence="1" id="KW-0067">ATP-binding</keyword>
<evidence type="ECO:0000259" key="2">
    <source>
        <dbReference type="Pfam" id="PF00586"/>
    </source>
</evidence>
<accession>A0A2A4ADE1</accession>
<dbReference type="SUPFAM" id="SSF56042">
    <property type="entry name" value="PurM C-terminal domain-like"/>
    <property type="match status" value="1"/>
</dbReference>
<feature type="binding site" evidence="1">
    <location>
        <begin position="130"/>
        <end position="131"/>
    </location>
    <ligand>
        <name>ATP</name>
        <dbReference type="ChEBI" id="CHEBI:30616"/>
    </ligand>
</feature>
<feature type="binding site" evidence="1">
    <location>
        <position position="226"/>
    </location>
    <ligand>
        <name>Mg(2+)</name>
        <dbReference type="ChEBI" id="CHEBI:18420"/>
        <label>3</label>
    </ligand>
</feature>
<organism evidence="3 4">
    <name type="scientific">Corynebacterium accolens</name>
    <dbReference type="NCBI Taxonomy" id="38284"/>
    <lineage>
        <taxon>Bacteria</taxon>
        <taxon>Bacillati</taxon>
        <taxon>Actinomycetota</taxon>
        <taxon>Actinomycetes</taxon>
        <taxon>Mycobacteriales</taxon>
        <taxon>Corynebacteriaceae</taxon>
        <taxon>Corynebacterium</taxon>
    </lineage>
</organism>
<comment type="caution">
    <text evidence="3">The sequence shown here is derived from an EMBL/GenBank/DDBJ whole genome shotgun (WGS) entry which is preliminary data.</text>
</comment>
<dbReference type="GO" id="GO:0009228">
    <property type="term" value="P:thiamine biosynthetic process"/>
    <property type="evidence" value="ECO:0007669"/>
    <property type="project" value="UniProtKB-KW"/>
</dbReference>
<dbReference type="GO" id="GO:0000287">
    <property type="term" value="F:magnesium ion binding"/>
    <property type="evidence" value="ECO:0007669"/>
    <property type="project" value="UniProtKB-UniRule"/>
</dbReference>
<name>A0A2A4ADE1_9CORY</name>
<dbReference type="UniPathway" id="UPA00060">
    <property type="reaction ID" value="UER00142"/>
</dbReference>
<dbReference type="SUPFAM" id="SSF55326">
    <property type="entry name" value="PurM N-terminal domain-like"/>
    <property type="match status" value="1"/>
</dbReference>
<gene>
    <name evidence="1" type="primary">thiL</name>
    <name evidence="3" type="ORF">COM45_11670</name>
</gene>
<comment type="function">
    <text evidence="1">Catalyzes the ATP-dependent phosphorylation of thiamine-monophosphate (TMP) to form thiamine-pyrophosphate (TPP), the active form of vitamin B1.</text>
</comment>
<dbReference type="Gene3D" id="3.30.1330.10">
    <property type="entry name" value="PurM-like, N-terminal domain"/>
    <property type="match status" value="1"/>
</dbReference>
<feature type="binding site" evidence="1">
    <location>
        <position position="83"/>
    </location>
    <ligand>
        <name>Mg(2+)</name>
        <dbReference type="ChEBI" id="CHEBI:18420"/>
        <label>2</label>
    </ligand>
</feature>
<feature type="binding site" evidence="1">
    <location>
        <position position="131"/>
    </location>
    <ligand>
        <name>Mg(2+)</name>
        <dbReference type="ChEBI" id="CHEBI:18420"/>
        <label>1</label>
    </ligand>
</feature>
<dbReference type="GO" id="GO:0009229">
    <property type="term" value="P:thiamine diphosphate biosynthetic process"/>
    <property type="evidence" value="ECO:0007669"/>
    <property type="project" value="UniProtKB-UniRule"/>
</dbReference>
<dbReference type="GO" id="GO:0009030">
    <property type="term" value="F:thiamine-phosphate kinase activity"/>
    <property type="evidence" value="ECO:0007669"/>
    <property type="project" value="UniProtKB-UniRule"/>
</dbReference>
<evidence type="ECO:0000313" key="4">
    <source>
        <dbReference type="Proteomes" id="UP000218690"/>
    </source>
</evidence>
<dbReference type="CDD" id="cd02194">
    <property type="entry name" value="ThiL"/>
    <property type="match status" value="1"/>
</dbReference>
<dbReference type="Gene3D" id="3.90.650.10">
    <property type="entry name" value="PurM-like C-terminal domain"/>
    <property type="match status" value="1"/>
</dbReference>
<proteinExistence type="inferred from homology"/>
<keyword evidence="1" id="KW-0808">Transferase</keyword>
<dbReference type="AlphaFoldDB" id="A0A2A4ADE1"/>
<evidence type="ECO:0000313" key="3">
    <source>
        <dbReference type="EMBL" id="PCC81855.1"/>
    </source>
</evidence>
<dbReference type="InterPro" id="IPR036676">
    <property type="entry name" value="PurM-like_C_sf"/>
</dbReference>
<dbReference type="PANTHER" id="PTHR30270:SF0">
    <property type="entry name" value="THIAMINE-MONOPHOSPHATE KINASE"/>
    <property type="match status" value="1"/>
</dbReference>
<feature type="binding site" evidence="1">
    <location>
        <position position="83"/>
    </location>
    <ligand>
        <name>Mg(2+)</name>
        <dbReference type="ChEBI" id="CHEBI:18420"/>
        <label>3</label>
    </ligand>
</feature>
<feature type="binding site" evidence="1">
    <location>
        <position position="54"/>
    </location>
    <ligand>
        <name>Mg(2+)</name>
        <dbReference type="ChEBI" id="CHEBI:18420"/>
        <label>2</label>
    </ligand>
</feature>
<dbReference type="NCBIfam" id="NF004351">
    <property type="entry name" value="PRK05731.1-4"/>
    <property type="match status" value="1"/>
</dbReference>
<feature type="binding site" evidence="1">
    <location>
        <position position="320"/>
    </location>
    <ligand>
        <name>substrate</name>
    </ligand>
</feature>
<feature type="binding site" evidence="1">
    <location>
        <position position="279"/>
    </location>
    <ligand>
        <name>substrate</name>
    </ligand>
</feature>
<dbReference type="PIRSF" id="PIRSF005303">
    <property type="entry name" value="Thiam_monoph_kin"/>
    <property type="match status" value="1"/>
</dbReference>
<feature type="binding site" evidence="1">
    <location>
        <position position="228"/>
    </location>
    <ligand>
        <name>ATP</name>
        <dbReference type="ChEBI" id="CHEBI:30616"/>
    </ligand>
</feature>
<feature type="domain" description="PurM-like N-terminal" evidence="2">
    <location>
        <begin position="34"/>
        <end position="147"/>
    </location>
</feature>
<dbReference type="Proteomes" id="UP000218690">
    <property type="component" value="Unassembled WGS sequence"/>
</dbReference>
<dbReference type="EMBL" id="NWBP01000036">
    <property type="protein sequence ID" value="PCC81855.1"/>
    <property type="molecule type" value="Genomic_DNA"/>
</dbReference>
<feature type="binding site" evidence="1">
    <location>
        <position position="83"/>
    </location>
    <ligand>
        <name>Mg(2+)</name>
        <dbReference type="ChEBI" id="CHEBI:18420"/>
        <label>4</label>
    </ligand>
</feature>
<dbReference type="InterPro" id="IPR006283">
    <property type="entry name" value="ThiL-like"/>
</dbReference>
<comment type="similarity">
    <text evidence="1">Belongs to the thiamine-monophosphate kinase family.</text>
</comment>
<feature type="binding site" evidence="1">
    <location>
        <position position="36"/>
    </location>
    <ligand>
        <name>Mg(2+)</name>
        <dbReference type="ChEBI" id="CHEBI:18420"/>
        <label>4</label>
    </ligand>
</feature>
<protein>
    <recommendedName>
        <fullName evidence="1">Thiamine-monophosphate kinase</fullName>
        <shortName evidence="1">TMP kinase</shortName>
        <shortName evidence="1">Thiamine-phosphate kinase</shortName>
        <ecNumber evidence="1">2.7.4.16</ecNumber>
    </recommendedName>
</protein>
<comment type="caution">
    <text evidence="1">Lacks conserved residue(s) required for the propagation of feature annotation.</text>
</comment>
<dbReference type="HAMAP" id="MF_02128">
    <property type="entry name" value="TMP_kinase"/>
    <property type="match status" value="1"/>
</dbReference>
<feature type="binding site" evidence="1">
    <location>
        <position position="53"/>
    </location>
    <ligand>
        <name>Mg(2+)</name>
        <dbReference type="ChEBI" id="CHEBI:18420"/>
        <label>1</label>
    </ligand>
</feature>
<comment type="catalytic activity">
    <reaction evidence="1">
        <text>thiamine phosphate + ATP = thiamine diphosphate + ADP</text>
        <dbReference type="Rhea" id="RHEA:15913"/>
        <dbReference type="ChEBI" id="CHEBI:30616"/>
        <dbReference type="ChEBI" id="CHEBI:37575"/>
        <dbReference type="ChEBI" id="CHEBI:58937"/>
        <dbReference type="ChEBI" id="CHEBI:456216"/>
        <dbReference type="EC" id="2.7.4.16"/>
    </reaction>
</comment>
<feature type="binding site" evidence="1">
    <location>
        <position position="36"/>
    </location>
    <ligand>
        <name>Mg(2+)</name>
        <dbReference type="ChEBI" id="CHEBI:18420"/>
        <label>3</label>
    </ligand>
</feature>
<dbReference type="GO" id="GO:0005524">
    <property type="term" value="F:ATP binding"/>
    <property type="evidence" value="ECO:0007669"/>
    <property type="project" value="UniProtKB-UniRule"/>
</dbReference>